<comment type="pathway">
    <text evidence="6 14">Cofactor biosynthesis; adenosylcobalamin biosynthesis; adenosylcobalamin from cob(II)yrinate a,c-diamide: step 5/7.</text>
</comment>
<evidence type="ECO:0000256" key="15">
    <source>
        <dbReference type="PIRSR" id="PIRSR006135-1"/>
    </source>
</evidence>
<keyword evidence="8 14" id="KW-0169">Cobalamin biosynthesis</keyword>
<evidence type="ECO:0000256" key="8">
    <source>
        <dbReference type="ARBA" id="ARBA00022573"/>
    </source>
</evidence>
<dbReference type="SUPFAM" id="SSF52540">
    <property type="entry name" value="P-loop containing nucleoside triphosphate hydrolases"/>
    <property type="match status" value="1"/>
</dbReference>
<dbReference type="PANTHER" id="PTHR34848">
    <property type="match status" value="1"/>
</dbReference>
<evidence type="ECO:0000256" key="16">
    <source>
        <dbReference type="PIRSR" id="PIRSR006135-2"/>
    </source>
</evidence>
<dbReference type="PATRIC" id="fig|717774.3.peg.3556"/>
<keyword evidence="11 14" id="KW-0418">Kinase</keyword>
<dbReference type="RefSeq" id="WP_013662571.1">
    <property type="nucleotide sequence ID" value="NC_015276.1"/>
</dbReference>
<name>F2JTP9_MARM1</name>
<evidence type="ECO:0000256" key="4">
    <source>
        <dbReference type="ARBA" id="ARBA00003889"/>
    </source>
</evidence>
<proteinExistence type="inferred from homology"/>
<dbReference type="UniPathway" id="UPA00148">
    <property type="reaction ID" value="UER00236"/>
</dbReference>
<evidence type="ECO:0000256" key="1">
    <source>
        <dbReference type="ARBA" id="ARBA00000312"/>
    </source>
</evidence>
<dbReference type="GO" id="GO:0043752">
    <property type="term" value="F:adenosylcobinamide kinase activity"/>
    <property type="evidence" value="ECO:0007669"/>
    <property type="project" value="UniProtKB-EC"/>
</dbReference>
<dbReference type="HOGENOM" id="CLU_094161_0_1_6"/>
<keyword evidence="12 14" id="KW-0067">ATP-binding</keyword>
<comment type="function">
    <text evidence="4 14">Catalyzes ATP-dependent phosphorylation of adenosylcobinamide and addition of GMP to adenosylcobinamide phosphate.</text>
</comment>
<feature type="binding site" evidence="16">
    <location>
        <position position="94"/>
    </location>
    <ligand>
        <name>GTP</name>
        <dbReference type="ChEBI" id="CHEBI:37565"/>
    </ligand>
</feature>
<dbReference type="PANTHER" id="PTHR34848:SF1">
    <property type="entry name" value="BIFUNCTIONAL ADENOSYLCOBALAMIN BIOSYNTHESIS PROTEIN COBU"/>
    <property type="match status" value="1"/>
</dbReference>
<reference evidence="17 18" key="1">
    <citation type="journal article" date="2012" name="Stand. Genomic Sci.">
        <title>Complete genome sequence of the melanogenic marine bacterium Marinomonas mediterranea type strain (MMB-1(T)).</title>
        <authorList>
            <person name="Lucas-Elio P."/>
            <person name="Goodwin L."/>
            <person name="Woyke T."/>
            <person name="Pitluck S."/>
            <person name="Nolan M."/>
            <person name="Kyrpides N.C."/>
            <person name="Detter J.C."/>
            <person name="Copeland A."/>
            <person name="Teshima H."/>
            <person name="Bruce D."/>
            <person name="Detter C."/>
            <person name="Tapia R."/>
            <person name="Han S."/>
            <person name="Land M.L."/>
            <person name="Ivanova N."/>
            <person name="Mikhailova N."/>
            <person name="Johnston A.W."/>
            <person name="Sanchez-Amat A."/>
        </authorList>
    </citation>
    <scope>NUCLEOTIDE SEQUENCE [LARGE SCALE GENOMIC DNA]</scope>
    <source>
        <strain evidence="18">ATCC 700492 / JCM 21426 / NBRC 103028 / MMB-1</strain>
    </source>
</reference>
<dbReference type="InterPro" id="IPR003203">
    <property type="entry name" value="CobU/CobP"/>
</dbReference>
<dbReference type="EC" id="2.7.7.62" evidence="14"/>
<evidence type="ECO:0000256" key="12">
    <source>
        <dbReference type="ARBA" id="ARBA00022840"/>
    </source>
</evidence>
<dbReference type="OrthoDB" id="9788370at2"/>
<feature type="binding site" evidence="16">
    <location>
        <begin position="57"/>
        <end position="60"/>
    </location>
    <ligand>
        <name>GTP</name>
        <dbReference type="ChEBI" id="CHEBI:37565"/>
    </ligand>
</feature>
<feature type="active site" description="GMP-histidine intermediate" evidence="15">
    <location>
        <position position="56"/>
    </location>
</feature>
<organism evidence="17 18">
    <name type="scientific">Marinomonas mediterranea (strain ATCC 700492 / JCM 21426 / NBRC 103028 / MMB-1)</name>
    <dbReference type="NCBI Taxonomy" id="717774"/>
    <lineage>
        <taxon>Bacteria</taxon>
        <taxon>Pseudomonadati</taxon>
        <taxon>Pseudomonadota</taxon>
        <taxon>Gammaproteobacteria</taxon>
        <taxon>Oceanospirillales</taxon>
        <taxon>Oceanospirillaceae</taxon>
        <taxon>Marinomonas</taxon>
    </lineage>
</organism>
<evidence type="ECO:0000256" key="10">
    <source>
        <dbReference type="ARBA" id="ARBA00022741"/>
    </source>
</evidence>
<evidence type="ECO:0000256" key="14">
    <source>
        <dbReference type="PIRNR" id="PIRNR006135"/>
    </source>
</evidence>
<dbReference type="Gene3D" id="3.40.50.300">
    <property type="entry name" value="P-loop containing nucleotide triphosphate hydrolases"/>
    <property type="match status" value="1"/>
</dbReference>
<keyword evidence="10 14" id="KW-0547">Nucleotide-binding</keyword>
<keyword evidence="13 14" id="KW-0342">GTP-binding</keyword>
<comment type="pathway">
    <text evidence="5 14">Cofactor biosynthesis; adenosylcobalamin biosynthesis; adenosylcobalamin from cob(II)yrinate a,c-diamide: step 6/7.</text>
</comment>
<comment type="catalytic activity">
    <reaction evidence="1 14">
        <text>adenosylcob(III)inamide + ATP = adenosylcob(III)inamide phosphate + ADP + H(+)</text>
        <dbReference type="Rhea" id="RHEA:15769"/>
        <dbReference type="ChEBI" id="CHEBI:2480"/>
        <dbReference type="ChEBI" id="CHEBI:15378"/>
        <dbReference type="ChEBI" id="CHEBI:30616"/>
        <dbReference type="ChEBI" id="CHEBI:58502"/>
        <dbReference type="ChEBI" id="CHEBI:456216"/>
        <dbReference type="EC" id="2.7.1.156"/>
    </reaction>
</comment>
<keyword evidence="9 14" id="KW-0808">Transferase</keyword>
<dbReference type="Pfam" id="PF02283">
    <property type="entry name" value="CobU"/>
    <property type="match status" value="1"/>
</dbReference>
<accession>F2JTP9</accession>
<evidence type="ECO:0000256" key="9">
    <source>
        <dbReference type="ARBA" id="ARBA00022679"/>
    </source>
</evidence>
<evidence type="ECO:0000256" key="13">
    <source>
        <dbReference type="ARBA" id="ARBA00023134"/>
    </source>
</evidence>
<evidence type="ECO:0000256" key="11">
    <source>
        <dbReference type="ARBA" id="ARBA00022777"/>
    </source>
</evidence>
<dbReference type="GO" id="GO:0005524">
    <property type="term" value="F:ATP binding"/>
    <property type="evidence" value="ECO:0007669"/>
    <property type="project" value="UniProtKB-UniRule"/>
</dbReference>
<evidence type="ECO:0000256" key="6">
    <source>
        <dbReference type="ARBA" id="ARBA00005159"/>
    </source>
</evidence>
<comment type="catalytic activity">
    <reaction evidence="3">
        <text>adenosylcob(III)inamide + GTP = adenosylcob(III)inamide phosphate + GDP + H(+)</text>
        <dbReference type="Rhea" id="RHEA:15765"/>
        <dbReference type="ChEBI" id="CHEBI:2480"/>
        <dbReference type="ChEBI" id="CHEBI:15378"/>
        <dbReference type="ChEBI" id="CHEBI:37565"/>
        <dbReference type="ChEBI" id="CHEBI:58189"/>
        <dbReference type="ChEBI" id="CHEBI:58502"/>
        <dbReference type="EC" id="2.7.1.156"/>
    </reaction>
</comment>
<gene>
    <name evidence="17" type="ordered locus">Marme_3453</name>
</gene>
<dbReference type="KEGG" id="mme:Marme_3453"/>
<dbReference type="GO" id="GO:0005525">
    <property type="term" value="F:GTP binding"/>
    <property type="evidence" value="ECO:0007669"/>
    <property type="project" value="UniProtKB-UniRule"/>
</dbReference>
<dbReference type="STRING" id="717774.Marme_3453"/>
<dbReference type="eggNOG" id="COG2087">
    <property type="taxonomic scope" value="Bacteria"/>
</dbReference>
<feature type="binding site" evidence="16">
    <location>
        <position position="68"/>
    </location>
    <ligand>
        <name>GTP</name>
        <dbReference type="ChEBI" id="CHEBI:37565"/>
    </ligand>
</feature>
<sequence>MKHLVLGGVRSGKSAYAEQWIEQREGTVSYVATTKIWTDESGNAVDANLLERIELHRQRRPDAWQLVEEPIELAETLLNIARQHRNTSHTILVECCSLWLTNLLCEEPRKDIEKYKTALLNALSSVECDIVLVSSEVGLGIMPMNKLAREFSDELGSLNQNIAQKCDKVTFVAAGLPLTMKG</sequence>
<dbReference type="GO" id="GO:0009236">
    <property type="term" value="P:cobalamin biosynthetic process"/>
    <property type="evidence" value="ECO:0007669"/>
    <property type="project" value="UniProtKB-UniRule"/>
</dbReference>
<dbReference type="PIRSF" id="PIRSF006135">
    <property type="entry name" value="CobU"/>
    <property type="match status" value="1"/>
</dbReference>
<dbReference type="EC" id="2.7.1.156" evidence="14"/>
<keyword evidence="17" id="KW-0548">Nucleotidyltransferase</keyword>
<dbReference type="EMBL" id="CP002583">
    <property type="protein sequence ID" value="ADZ92669.1"/>
    <property type="molecule type" value="Genomic_DNA"/>
</dbReference>
<dbReference type="AlphaFoldDB" id="F2JTP9"/>
<evidence type="ECO:0000313" key="17">
    <source>
        <dbReference type="EMBL" id="ADZ92669.1"/>
    </source>
</evidence>
<protein>
    <recommendedName>
        <fullName evidence="14">Bifunctional adenosylcobalamin biosynthesis protein</fullName>
        <ecNumber evidence="14">2.7.1.156</ecNumber>
        <ecNumber evidence="14">2.7.7.62</ecNumber>
    </recommendedName>
</protein>
<feature type="binding site" evidence="16">
    <location>
        <begin position="7"/>
        <end position="14"/>
    </location>
    <ligand>
        <name>GTP</name>
        <dbReference type="ChEBI" id="CHEBI:37565"/>
    </ligand>
</feature>
<dbReference type="CDD" id="cd00544">
    <property type="entry name" value="CobU"/>
    <property type="match status" value="1"/>
</dbReference>
<dbReference type="GO" id="GO:0008820">
    <property type="term" value="F:cobinamide phosphate guanylyltransferase activity"/>
    <property type="evidence" value="ECO:0007669"/>
    <property type="project" value="UniProtKB-UniRule"/>
</dbReference>
<dbReference type="NCBIfam" id="NF004469">
    <property type="entry name" value="PRK05800.1"/>
    <property type="match status" value="1"/>
</dbReference>
<comment type="catalytic activity">
    <reaction evidence="2 14">
        <text>adenosylcob(III)inamide phosphate + GTP + H(+) = adenosylcob(III)inamide-GDP + diphosphate</text>
        <dbReference type="Rhea" id="RHEA:22712"/>
        <dbReference type="ChEBI" id="CHEBI:15378"/>
        <dbReference type="ChEBI" id="CHEBI:33019"/>
        <dbReference type="ChEBI" id="CHEBI:37565"/>
        <dbReference type="ChEBI" id="CHEBI:58502"/>
        <dbReference type="ChEBI" id="CHEBI:60487"/>
        <dbReference type="EC" id="2.7.7.62"/>
    </reaction>
</comment>
<evidence type="ECO:0000256" key="2">
    <source>
        <dbReference type="ARBA" id="ARBA00000711"/>
    </source>
</evidence>
<evidence type="ECO:0000256" key="7">
    <source>
        <dbReference type="ARBA" id="ARBA00007490"/>
    </source>
</evidence>
<comment type="similarity">
    <text evidence="7 14">Belongs to the CobU/CobP family.</text>
</comment>
<dbReference type="InterPro" id="IPR027417">
    <property type="entry name" value="P-loop_NTPase"/>
</dbReference>
<keyword evidence="18" id="KW-1185">Reference proteome</keyword>
<dbReference type="Proteomes" id="UP000001062">
    <property type="component" value="Chromosome"/>
</dbReference>
<evidence type="ECO:0000256" key="5">
    <source>
        <dbReference type="ARBA" id="ARBA00004692"/>
    </source>
</evidence>
<evidence type="ECO:0000313" key="18">
    <source>
        <dbReference type="Proteomes" id="UP000001062"/>
    </source>
</evidence>
<evidence type="ECO:0000256" key="3">
    <source>
        <dbReference type="ARBA" id="ARBA00001522"/>
    </source>
</evidence>